<sequence>MPFSPQPFPARTASHRRPYASSLASTCALAALLLTGSSHLGAASAALMPPSAPSAPQPRGSLHEEILRLLDSPDALPREADWARLGPEALSELLGIVTHPRSSEPQRSRAVAALAVVAHPEASLRLQEMLRSPVSAVRAAATLALGRRSGLEAVPVLAPLLADPNEQVRATAAQTLGRVGGAEVRKALEERLPVEESLAVREAIQQGLSYIEP</sequence>
<evidence type="ECO:0000313" key="6">
    <source>
        <dbReference type="Proteomes" id="UP000256345"/>
    </source>
</evidence>
<protein>
    <submittedName>
        <fullName evidence="4">HEAT repeat protein</fullName>
    </submittedName>
</protein>
<dbReference type="GO" id="GO:0016491">
    <property type="term" value="F:oxidoreductase activity"/>
    <property type="evidence" value="ECO:0007669"/>
    <property type="project" value="TreeGrafter"/>
</dbReference>
<dbReference type="EMBL" id="QUMU01000002">
    <property type="protein sequence ID" value="REG35644.1"/>
    <property type="molecule type" value="Genomic_DNA"/>
</dbReference>
<reference evidence="3 5" key="1">
    <citation type="submission" date="2015-05" db="EMBL/GenBank/DDBJ databases">
        <title>Genome assembly of Archangium gephyra DSM 2261.</title>
        <authorList>
            <person name="Sharma G."/>
            <person name="Subramanian S."/>
        </authorList>
    </citation>
    <scope>NUCLEOTIDE SEQUENCE [LARGE SCALE GENOMIC DNA]</scope>
    <source>
        <strain evidence="3 5">DSM 2261</strain>
    </source>
</reference>
<dbReference type="PANTHER" id="PTHR12697:SF38">
    <property type="entry name" value="PBS LYASE HEAT DOMAIN PROTEIN REPEAT-CONTAINING PROTEIN"/>
    <property type="match status" value="1"/>
</dbReference>
<dbReference type="AlphaFoldDB" id="A0AAC8QC62"/>
<dbReference type="EMBL" id="CP011509">
    <property type="protein sequence ID" value="AKJ04938.1"/>
    <property type="molecule type" value="Genomic_DNA"/>
</dbReference>
<organism evidence="3 5">
    <name type="scientific">Archangium gephyra</name>
    <dbReference type="NCBI Taxonomy" id="48"/>
    <lineage>
        <taxon>Bacteria</taxon>
        <taxon>Pseudomonadati</taxon>
        <taxon>Myxococcota</taxon>
        <taxon>Myxococcia</taxon>
        <taxon>Myxococcales</taxon>
        <taxon>Cystobacterineae</taxon>
        <taxon>Archangiaceae</taxon>
        <taxon>Archangium</taxon>
    </lineage>
</organism>
<dbReference type="Gene3D" id="1.25.10.10">
    <property type="entry name" value="Leucine-rich Repeat Variant"/>
    <property type="match status" value="1"/>
</dbReference>
<dbReference type="InterPro" id="IPR004155">
    <property type="entry name" value="PBS_lyase_HEAT"/>
</dbReference>
<evidence type="ECO:0000313" key="3">
    <source>
        <dbReference type="EMBL" id="AKJ04938.1"/>
    </source>
</evidence>
<name>A0AAC8QC62_9BACT</name>
<evidence type="ECO:0000313" key="5">
    <source>
        <dbReference type="Proteomes" id="UP000035579"/>
    </source>
</evidence>
<dbReference type="InterPro" id="IPR011989">
    <property type="entry name" value="ARM-like"/>
</dbReference>
<dbReference type="PROSITE" id="PS50077">
    <property type="entry name" value="HEAT_REPEAT"/>
    <property type="match status" value="1"/>
</dbReference>
<evidence type="ECO:0000256" key="1">
    <source>
        <dbReference type="ARBA" id="ARBA00045876"/>
    </source>
</evidence>
<dbReference type="RefSeq" id="WP_053066871.1">
    <property type="nucleotide sequence ID" value="NZ_CP011509.1"/>
</dbReference>
<gene>
    <name evidence="3" type="ORF">AA314_06564</name>
    <name evidence="4" type="ORF">ATI61_10211</name>
</gene>
<proteinExistence type="predicted"/>
<feature type="chain" id="PRO_5041909234" evidence="2">
    <location>
        <begin position="43"/>
        <end position="213"/>
    </location>
</feature>
<dbReference type="KEGG" id="age:AA314_06564"/>
<dbReference type="SMART" id="SM00567">
    <property type="entry name" value="EZ_HEAT"/>
    <property type="match status" value="3"/>
</dbReference>
<reference evidence="4 6" key="2">
    <citation type="submission" date="2018-08" db="EMBL/GenBank/DDBJ databases">
        <title>Genomic Encyclopedia of Archaeal and Bacterial Type Strains, Phase II (KMG-II): from individual species to whole genera.</title>
        <authorList>
            <person name="Goeker M."/>
        </authorList>
    </citation>
    <scope>NUCLEOTIDE SEQUENCE [LARGE SCALE GENOMIC DNA]</scope>
    <source>
        <strain evidence="4 6">DSM 2261</strain>
    </source>
</reference>
<keyword evidence="6" id="KW-1185">Reference proteome</keyword>
<dbReference type="PANTHER" id="PTHR12697">
    <property type="entry name" value="PBS LYASE HEAT-LIKE PROTEIN"/>
    <property type="match status" value="1"/>
</dbReference>
<comment type="function">
    <text evidence="1">Catalyzes the hydroxylation of the N(6)-(4-aminobutyl)-L-lysine intermediate produced by deoxyhypusine synthase/DHPS on a critical lysine of the eukaryotic translation initiation factor 5A/eIF-5A. This is the second step of the post-translational modification of that lysine into an unusual amino acid residue named hypusine. Hypusination is unique to mature eIF-5A factor and is essential for its function.</text>
</comment>
<dbReference type="Proteomes" id="UP000035579">
    <property type="component" value="Chromosome"/>
</dbReference>
<dbReference type="Proteomes" id="UP000256345">
    <property type="component" value="Unassembled WGS sequence"/>
</dbReference>
<keyword evidence="2" id="KW-0732">Signal</keyword>
<accession>A0AAC8QC62</accession>
<evidence type="ECO:0000313" key="4">
    <source>
        <dbReference type="EMBL" id="REG35644.1"/>
    </source>
</evidence>
<dbReference type="InterPro" id="IPR021133">
    <property type="entry name" value="HEAT_type_2"/>
</dbReference>
<dbReference type="Pfam" id="PF13646">
    <property type="entry name" value="HEAT_2"/>
    <property type="match status" value="1"/>
</dbReference>
<feature type="signal peptide" evidence="2">
    <location>
        <begin position="1"/>
        <end position="42"/>
    </location>
</feature>
<dbReference type="InterPro" id="IPR016024">
    <property type="entry name" value="ARM-type_fold"/>
</dbReference>
<dbReference type="SUPFAM" id="SSF48371">
    <property type="entry name" value="ARM repeat"/>
    <property type="match status" value="1"/>
</dbReference>
<evidence type="ECO:0000256" key="2">
    <source>
        <dbReference type="SAM" id="SignalP"/>
    </source>
</evidence>